<dbReference type="Pfam" id="PF13556">
    <property type="entry name" value="HTH_30"/>
    <property type="match status" value="1"/>
</dbReference>
<dbReference type="InterPro" id="IPR025736">
    <property type="entry name" value="PucR_C-HTH_dom"/>
</dbReference>
<evidence type="ECO:0000313" key="4">
    <source>
        <dbReference type="Proteomes" id="UP000713596"/>
    </source>
</evidence>
<proteinExistence type="predicted"/>
<dbReference type="InterPro" id="IPR012914">
    <property type="entry name" value="PucR_dom"/>
</dbReference>
<evidence type="ECO:0000313" key="3">
    <source>
        <dbReference type="EMBL" id="MBU3806384.1"/>
    </source>
</evidence>
<dbReference type="PANTHER" id="PTHR33744:SF16">
    <property type="entry name" value="CARBOHYDRATE DIACID REGULATOR"/>
    <property type="match status" value="1"/>
</dbReference>
<reference evidence="3" key="2">
    <citation type="submission" date="2021-04" db="EMBL/GenBank/DDBJ databases">
        <authorList>
            <person name="Gilroy R."/>
        </authorList>
    </citation>
    <scope>NUCLEOTIDE SEQUENCE</scope>
    <source>
        <strain evidence="3">B5_2728</strain>
    </source>
</reference>
<dbReference type="InterPro" id="IPR042070">
    <property type="entry name" value="PucR_C-HTH_sf"/>
</dbReference>
<name>A0A948T2Z0_9FIRM</name>
<reference evidence="3" key="1">
    <citation type="journal article" date="2021" name="PeerJ">
        <title>Extensive microbial diversity within the chicken gut microbiome revealed by metagenomics and culture.</title>
        <authorList>
            <person name="Gilroy R."/>
            <person name="Ravi A."/>
            <person name="Getino M."/>
            <person name="Pursley I."/>
            <person name="Horton D.L."/>
            <person name="Alikhan N.F."/>
            <person name="Baker D."/>
            <person name="Gharbi K."/>
            <person name="Hall N."/>
            <person name="Watson M."/>
            <person name="Adriaenssens E.M."/>
            <person name="Foster-Nyarko E."/>
            <person name="Jarju S."/>
            <person name="Secka A."/>
            <person name="Antonio M."/>
            <person name="Oren A."/>
            <person name="Chaudhuri R.R."/>
            <person name="La Ragione R."/>
            <person name="Hildebrand F."/>
            <person name="Pallen M.J."/>
        </authorList>
    </citation>
    <scope>NUCLEOTIDE SEQUENCE</scope>
    <source>
        <strain evidence="3">B5_2728</strain>
    </source>
</reference>
<feature type="domain" description="Purine catabolism PurC-like" evidence="1">
    <location>
        <begin position="8"/>
        <end position="132"/>
    </location>
</feature>
<gene>
    <name evidence="3" type="ORF">H9882_05775</name>
</gene>
<dbReference type="EMBL" id="JAHLFP010000047">
    <property type="protein sequence ID" value="MBU3806384.1"/>
    <property type="molecule type" value="Genomic_DNA"/>
</dbReference>
<dbReference type="InterPro" id="IPR051448">
    <property type="entry name" value="CdaR-like_regulators"/>
</dbReference>
<protein>
    <submittedName>
        <fullName evidence="3">PucR family transcriptional regulator ligand-binding domain-containing protein</fullName>
    </submittedName>
</protein>
<feature type="domain" description="PucR C-terminal helix-turn-helix" evidence="2">
    <location>
        <begin position="449"/>
        <end position="503"/>
    </location>
</feature>
<dbReference type="PANTHER" id="PTHR33744">
    <property type="entry name" value="CARBOHYDRATE DIACID REGULATOR"/>
    <property type="match status" value="1"/>
</dbReference>
<accession>A0A948T2Z0</accession>
<sequence length="519" mass="57995">MSVTVKQALNLPSLRQAQLVAGFGSLERPITAVTVLEPACPAPESDAFAGGEMMLTSFSTMTEDVDAQCQVLRTLAQSGQSALVIFYLGIVLPTLPEALVQLAKELDFPLLVMPGEARFRYSGVIRDVMQAIFQDQLDESHLLGDLVDHMTLLPANQQTVDTVLQLISDRVRATLLLLDEQDQVMAAVAWPRGTQMDTSDLLLRAKQGNAEHCAFMKITAPEHQMYQLYLLKEGQPLSSEVLQQIQDIMTIAVSRWNVQHAELALEELLRAIVKDEPVKMRRMASLFRLHMESIHCMWLLTCPSASQREEFMRLSPTIANELLKPHCQTVVAGAYQDFVVVLADNGIFGPTGQELLAELQERLRQEGISSVSSSCQGLQTTAQVRQAFLRTAEAMPSAACIWPLRSSYTQGEIDYALYCKNQLLSDEQAIKLHRATLAPLHAPGDDFTLIETLAVYLLDAQQSISHCAQLLFLHKNTVKYRYQQINHRLGYPPDKLPEMNSLYQSVALYRLLKNQPSFN</sequence>
<dbReference type="AlphaFoldDB" id="A0A948T2Z0"/>
<organism evidence="3 4">
    <name type="scientific">Candidatus Allofournierella pullistercoris</name>
    <dbReference type="NCBI Taxonomy" id="2838597"/>
    <lineage>
        <taxon>Bacteria</taxon>
        <taxon>Bacillati</taxon>
        <taxon>Bacillota</taxon>
        <taxon>Clostridia</taxon>
        <taxon>Eubacteriales</taxon>
        <taxon>Oscillospiraceae</taxon>
        <taxon>Allofournierella</taxon>
    </lineage>
</organism>
<comment type="caution">
    <text evidence="3">The sequence shown here is derived from an EMBL/GenBank/DDBJ whole genome shotgun (WGS) entry which is preliminary data.</text>
</comment>
<evidence type="ECO:0000259" key="2">
    <source>
        <dbReference type="Pfam" id="PF13556"/>
    </source>
</evidence>
<dbReference type="Proteomes" id="UP000713596">
    <property type="component" value="Unassembled WGS sequence"/>
</dbReference>
<dbReference type="Gene3D" id="1.10.10.2840">
    <property type="entry name" value="PucR C-terminal helix-turn-helix domain"/>
    <property type="match status" value="1"/>
</dbReference>
<dbReference type="Pfam" id="PF07905">
    <property type="entry name" value="PucR"/>
    <property type="match status" value="1"/>
</dbReference>
<evidence type="ECO:0000259" key="1">
    <source>
        <dbReference type="Pfam" id="PF07905"/>
    </source>
</evidence>